<organism evidence="4">
    <name type="scientific">marine sediment metagenome</name>
    <dbReference type="NCBI Taxonomy" id="412755"/>
    <lineage>
        <taxon>unclassified sequences</taxon>
        <taxon>metagenomes</taxon>
        <taxon>ecological metagenomes</taxon>
    </lineage>
</organism>
<reference evidence="4" key="1">
    <citation type="journal article" date="2015" name="Nature">
        <title>Complex archaea that bridge the gap between prokaryotes and eukaryotes.</title>
        <authorList>
            <person name="Spang A."/>
            <person name="Saw J.H."/>
            <person name="Jorgensen S.L."/>
            <person name="Zaremba-Niedzwiedzka K."/>
            <person name="Martijn J."/>
            <person name="Lind A.E."/>
            <person name="van Eijk R."/>
            <person name="Schleper C."/>
            <person name="Guy L."/>
            <person name="Ettema T.J."/>
        </authorList>
    </citation>
    <scope>NUCLEOTIDE SEQUENCE</scope>
</reference>
<dbReference type="GO" id="GO:0008168">
    <property type="term" value="F:methyltransferase activity"/>
    <property type="evidence" value="ECO:0007669"/>
    <property type="project" value="UniProtKB-KW"/>
</dbReference>
<dbReference type="Pfam" id="PF06253">
    <property type="entry name" value="MTTB"/>
    <property type="match status" value="1"/>
</dbReference>
<dbReference type="AlphaFoldDB" id="A0A0F9GNR3"/>
<dbReference type="InterPro" id="IPR010426">
    <property type="entry name" value="MTTB_MeTrfase"/>
</dbReference>
<keyword evidence="2" id="KW-0489">Methyltransferase</keyword>
<protein>
    <recommendedName>
        <fullName evidence="5">Trimethylamine methyltransferase</fullName>
    </recommendedName>
</protein>
<dbReference type="EMBL" id="LAZR01017416">
    <property type="protein sequence ID" value="KKM00515.1"/>
    <property type="molecule type" value="Genomic_DNA"/>
</dbReference>
<evidence type="ECO:0000256" key="1">
    <source>
        <dbReference type="ARBA" id="ARBA00007137"/>
    </source>
</evidence>
<evidence type="ECO:0000313" key="4">
    <source>
        <dbReference type="EMBL" id="KKM00515.1"/>
    </source>
</evidence>
<name>A0A0F9GNR3_9ZZZZ</name>
<keyword evidence="3" id="KW-0808">Transferase</keyword>
<evidence type="ECO:0000256" key="3">
    <source>
        <dbReference type="ARBA" id="ARBA00022679"/>
    </source>
</evidence>
<dbReference type="GO" id="GO:0015948">
    <property type="term" value="P:methanogenesis"/>
    <property type="evidence" value="ECO:0007669"/>
    <property type="project" value="InterPro"/>
</dbReference>
<gene>
    <name evidence="4" type="ORF">LCGC14_1803660</name>
</gene>
<evidence type="ECO:0000256" key="2">
    <source>
        <dbReference type="ARBA" id="ARBA00022603"/>
    </source>
</evidence>
<sequence length="495" mass="54100">MITSSGVVPVKGGQTKVLSGDQIIDLHAATVEILEEIGIKVLHNDALEIMEGNGCIVDHDKKIVKVPEDVLMKFVEKAPSEIMLCGRDPKYDVRLDASDNVYVMGGAGALHVIDLEGNYRPSTLQDLRDLTRLEDTLENMDIAHFLVTPQDIPQDGFMMITFAEMLKNQTRNFYALVGGCREGLNYELEMASVAAGSVEEVKKRPFFVAGLCIISPLTQNSEFIEELFACGENNIPAYVESDALAGGTTPFTIAGTVVEINANVLSAIALAQMANPGAPCVYASSSGILDMGSLNLAGSAPESTLIHMAQAQMAHHYGLPYYGSNTPDSKMPDVQAGYERALHVLGCAMAGVNIIHVAIGNLEMMALANYEQCLIDNEILGAAFRMVRGVDCSREAIGVDAFREVGHSGQFLDCKHTIDFLRKERWEPGLTDRSSWDSWQSRTGGKDMRERAKVKVREILKTHNPVYIDEKKAEEIDKIASAAQKEMANLRKKNS</sequence>
<dbReference type="GO" id="GO:0032259">
    <property type="term" value="P:methylation"/>
    <property type="evidence" value="ECO:0007669"/>
    <property type="project" value="UniProtKB-KW"/>
</dbReference>
<accession>A0A0F9GNR3</accession>
<evidence type="ECO:0008006" key="5">
    <source>
        <dbReference type="Google" id="ProtNLM"/>
    </source>
</evidence>
<comment type="similarity">
    <text evidence="1">Belongs to the trimethylamine methyltransferase family.</text>
</comment>
<dbReference type="Gene3D" id="3.20.20.480">
    <property type="entry name" value="Trimethylamine methyltransferase-like"/>
    <property type="match status" value="1"/>
</dbReference>
<dbReference type="InterPro" id="IPR038601">
    <property type="entry name" value="MttB-like_sf"/>
</dbReference>
<comment type="caution">
    <text evidence="4">The sequence shown here is derived from an EMBL/GenBank/DDBJ whole genome shotgun (WGS) entry which is preliminary data.</text>
</comment>
<proteinExistence type="inferred from homology"/>